<feature type="signal peptide" evidence="1">
    <location>
        <begin position="1"/>
        <end position="19"/>
    </location>
</feature>
<sequence length="368" mass="39803">MKIHFITLLLGFSTAQALAEQVAYIGQCGVLGIDSQPTFTHLKADTVEVYHYSELVSAIEQGVGNITIPDGVTIGVPNQRGAITLKPYQSLTSTRGRSNEPGKLVIEPNLTNDSDTYPVIVVSSGVTISGLVIEGPVKVSDSSKKTIGIQTKSAAQGVTIENNELFGWPWAAVSFKSSKNNVVKNNYIHSNIKSERGYGVVVQNGHATARIECNVFDRNRHAIAGAGLPGEGYVARYNLVMQGGGRGAYHQFDMHGDSMGNAGSFVKVYSNWFDFGDYGTSNRSAIMVRGVPIEGWLEVSNNVFKSPFKVTSRNNAITGVSGALPAIEEIMRQNQFEQAFVYRKNLSGQCEMQVAHETIPLICSAIGY</sequence>
<dbReference type="RefSeq" id="WP_005594703.1">
    <property type="nucleotide sequence ID" value="NZ_AFWE01000083.1"/>
</dbReference>
<evidence type="ECO:0000313" key="3">
    <source>
        <dbReference type="EMBL" id="EGU38282.1"/>
    </source>
</evidence>
<dbReference type="Proteomes" id="UP000004349">
    <property type="component" value="Unassembled WGS sequence"/>
</dbReference>
<reference evidence="3 4" key="1">
    <citation type="journal article" date="2012" name="Int. J. Syst. Evol. Microbiol.">
        <title>Vibrio caribbeanicus sp. nov., isolated from the marine sponge Scleritoderma cyanea.</title>
        <authorList>
            <person name="Hoffmann M."/>
            <person name="Monday S.R."/>
            <person name="Allard M.W."/>
            <person name="Strain E.A."/>
            <person name="Whittaker P."/>
            <person name="Naum M."/>
            <person name="McCarthy P.J."/>
            <person name="Lopez J.V."/>
            <person name="Fischer M."/>
            <person name="Brown E.W."/>
        </authorList>
    </citation>
    <scope>NUCLEOTIDE SEQUENCE [LARGE SCALE GENOMIC DNA]</scope>
    <source>
        <strain evidence="3 4">LMG 19158</strain>
    </source>
</reference>
<feature type="domain" description="Right handed beta helix" evidence="2">
    <location>
        <begin position="104"/>
        <end position="223"/>
    </location>
</feature>
<comment type="caution">
    <text evidence="3">The sequence shown here is derived from an EMBL/GenBank/DDBJ whole genome shotgun (WGS) entry which is preliminary data.</text>
</comment>
<gene>
    <name evidence="3" type="ORF">VIS19158_00105</name>
</gene>
<dbReference type="InterPro" id="IPR006626">
    <property type="entry name" value="PbH1"/>
</dbReference>
<dbReference type="EMBL" id="AFWE01000083">
    <property type="protein sequence ID" value="EGU38282.1"/>
    <property type="molecule type" value="Genomic_DNA"/>
</dbReference>
<proteinExistence type="predicted"/>
<evidence type="ECO:0000313" key="4">
    <source>
        <dbReference type="Proteomes" id="UP000004349"/>
    </source>
</evidence>
<dbReference type="eggNOG" id="ENOG5032R70">
    <property type="taxonomic scope" value="Bacteria"/>
</dbReference>
<name>F9RMG6_9VIBR</name>
<accession>F9RMG6</accession>
<evidence type="ECO:0000259" key="2">
    <source>
        <dbReference type="Pfam" id="PF13229"/>
    </source>
</evidence>
<dbReference type="InterPro" id="IPR039448">
    <property type="entry name" value="Beta_helix"/>
</dbReference>
<dbReference type="Gene3D" id="2.160.20.10">
    <property type="entry name" value="Single-stranded right-handed beta-helix, Pectin lyase-like"/>
    <property type="match status" value="1"/>
</dbReference>
<feature type="chain" id="PRO_5003393513" description="Right handed beta helix domain-containing protein" evidence="1">
    <location>
        <begin position="20"/>
        <end position="368"/>
    </location>
</feature>
<dbReference type="AlphaFoldDB" id="F9RMG6"/>
<dbReference type="InterPro" id="IPR011050">
    <property type="entry name" value="Pectin_lyase_fold/virulence"/>
</dbReference>
<dbReference type="SUPFAM" id="SSF51126">
    <property type="entry name" value="Pectin lyase-like"/>
    <property type="match status" value="1"/>
</dbReference>
<dbReference type="SMART" id="SM00710">
    <property type="entry name" value="PbH1"/>
    <property type="match status" value="4"/>
</dbReference>
<dbReference type="InterPro" id="IPR012334">
    <property type="entry name" value="Pectin_lyas_fold"/>
</dbReference>
<evidence type="ECO:0000256" key="1">
    <source>
        <dbReference type="SAM" id="SignalP"/>
    </source>
</evidence>
<keyword evidence="1" id="KW-0732">Signal</keyword>
<dbReference type="Pfam" id="PF13229">
    <property type="entry name" value="Beta_helix"/>
    <property type="match status" value="1"/>
</dbReference>
<protein>
    <recommendedName>
        <fullName evidence="2">Right handed beta helix domain-containing protein</fullName>
    </recommendedName>
</protein>
<organism evidence="3 4">
    <name type="scientific">Vibrio scophthalmi LMG 19158</name>
    <dbReference type="NCBI Taxonomy" id="870967"/>
    <lineage>
        <taxon>Bacteria</taxon>
        <taxon>Pseudomonadati</taxon>
        <taxon>Pseudomonadota</taxon>
        <taxon>Gammaproteobacteria</taxon>
        <taxon>Vibrionales</taxon>
        <taxon>Vibrionaceae</taxon>
        <taxon>Vibrio</taxon>
    </lineage>
</organism>